<dbReference type="GO" id="GO:0000302">
    <property type="term" value="P:response to reactive oxygen species"/>
    <property type="evidence" value="ECO:0007669"/>
    <property type="project" value="TreeGrafter"/>
</dbReference>
<evidence type="ECO:0000256" key="8">
    <source>
        <dbReference type="ARBA" id="ARBA00023180"/>
    </source>
</evidence>
<dbReference type="Gene3D" id="2.40.128.20">
    <property type="match status" value="4"/>
</dbReference>
<dbReference type="GO" id="GO:0031409">
    <property type="term" value="F:pigment binding"/>
    <property type="evidence" value="ECO:0007669"/>
    <property type="project" value="InterPro"/>
</dbReference>
<dbReference type="InterPro" id="IPR003057">
    <property type="entry name" value="Invtbrt_color"/>
</dbReference>
<dbReference type="EnsemblMetazoa" id="AMIN003983-RA">
    <property type="protein sequence ID" value="AMIN003983-PA"/>
    <property type="gene ID" value="AMIN003983"/>
</dbReference>
<evidence type="ECO:0000259" key="10">
    <source>
        <dbReference type="Pfam" id="PF08212"/>
    </source>
</evidence>
<evidence type="ECO:0000256" key="2">
    <source>
        <dbReference type="ARBA" id="ARBA00019890"/>
    </source>
</evidence>
<evidence type="ECO:0000259" key="9">
    <source>
        <dbReference type="Pfam" id="PF00061"/>
    </source>
</evidence>
<dbReference type="InterPro" id="IPR000566">
    <property type="entry name" value="Lipocln_cytosolic_FA-bd_dom"/>
</dbReference>
<dbReference type="GO" id="GO:0006629">
    <property type="term" value="P:lipid metabolic process"/>
    <property type="evidence" value="ECO:0007669"/>
    <property type="project" value="TreeGrafter"/>
</dbReference>
<dbReference type="GO" id="GO:0005737">
    <property type="term" value="C:cytoplasm"/>
    <property type="evidence" value="ECO:0007669"/>
    <property type="project" value="TreeGrafter"/>
</dbReference>
<dbReference type="PANTHER" id="PTHR10612">
    <property type="entry name" value="APOLIPOPROTEIN D"/>
    <property type="match status" value="1"/>
</dbReference>
<dbReference type="PRINTS" id="PR01273">
    <property type="entry name" value="INVTBRTCOLOR"/>
</dbReference>
<organism evidence="11 12">
    <name type="scientific">Anopheles minimus</name>
    <dbReference type="NCBI Taxonomy" id="112268"/>
    <lineage>
        <taxon>Eukaryota</taxon>
        <taxon>Metazoa</taxon>
        <taxon>Ecdysozoa</taxon>
        <taxon>Arthropoda</taxon>
        <taxon>Hexapoda</taxon>
        <taxon>Insecta</taxon>
        <taxon>Pterygota</taxon>
        <taxon>Neoptera</taxon>
        <taxon>Endopterygota</taxon>
        <taxon>Diptera</taxon>
        <taxon>Nematocera</taxon>
        <taxon>Culicoidea</taxon>
        <taxon>Culicidae</taxon>
        <taxon>Anophelinae</taxon>
        <taxon>Anopheles</taxon>
    </lineage>
</organism>
<reference evidence="12" key="1">
    <citation type="submission" date="2013-03" db="EMBL/GenBank/DDBJ databases">
        <title>The Genome Sequence of Anopheles minimus MINIMUS1.</title>
        <authorList>
            <consortium name="The Broad Institute Genomics Platform"/>
            <person name="Neafsey D.E."/>
            <person name="Walton C."/>
            <person name="Walker B."/>
            <person name="Young S.K."/>
            <person name="Zeng Q."/>
            <person name="Gargeya S."/>
            <person name="Fitzgerald M."/>
            <person name="Haas B."/>
            <person name="Abouelleil A."/>
            <person name="Allen A.W."/>
            <person name="Alvarado L."/>
            <person name="Arachchi H.M."/>
            <person name="Berlin A.M."/>
            <person name="Chapman S.B."/>
            <person name="Gainer-Dewar J."/>
            <person name="Goldberg J."/>
            <person name="Griggs A."/>
            <person name="Gujja S."/>
            <person name="Hansen M."/>
            <person name="Howarth C."/>
            <person name="Imamovic A."/>
            <person name="Ireland A."/>
            <person name="Larimer J."/>
            <person name="McCowan C."/>
            <person name="Murphy C."/>
            <person name="Pearson M."/>
            <person name="Poon T.W."/>
            <person name="Priest M."/>
            <person name="Roberts A."/>
            <person name="Saif S."/>
            <person name="Shea T."/>
            <person name="Sisk P."/>
            <person name="Sykes S."/>
            <person name="Wortman J."/>
            <person name="Nusbaum C."/>
            <person name="Birren B."/>
        </authorList>
    </citation>
    <scope>NUCLEOTIDE SEQUENCE [LARGE SCALE GENOMIC DNA]</scope>
    <source>
        <strain evidence="12">MINIMUS1</strain>
    </source>
</reference>
<dbReference type="GO" id="GO:0005576">
    <property type="term" value="C:extracellular region"/>
    <property type="evidence" value="ECO:0007669"/>
    <property type="project" value="UniProtKB-SubCell"/>
</dbReference>
<evidence type="ECO:0000256" key="7">
    <source>
        <dbReference type="ARBA" id="ARBA00023157"/>
    </source>
</evidence>
<dbReference type="SUPFAM" id="SSF50814">
    <property type="entry name" value="Lipocalins"/>
    <property type="match status" value="4"/>
</dbReference>
<keyword evidence="5" id="KW-0732">Signal</keyword>
<dbReference type="STRING" id="112268.A0A182W0X4"/>
<comment type="subcellular location">
    <subcellularLocation>
        <location evidence="1">Secreted</location>
    </subcellularLocation>
</comment>
<evidence type="ECO:0000256" key="4">
    <source>
        <dbReference type="ARBA" id="ARBA00022525"/>
    </source>
</evidence>
<keyword evidence="6" id="KW-0446">Lipid-binding</keyword>
<reference evidence="11" key="2">
    <citation type="submission" date="2020-05" db="UniProtKB">
        <authorList>
            <consortium name="EnsemblMetazoa"/>
        </authorList>
    </citation>
    <scope>IDENTIFICATION</scope>
    <source>
        <strain evidence="11">MINIMUS1</strain>
    </source>
</reference>
<feature type="domain" description="Lipocalin/cytosolic fatty-acid binding" evidence="10">
    <location>
        <begin position="52"/>
        <end position="202"/>
    </location>
</feature>
<dbReference type="GO" id="GO:0008289">
    <property type="term" value="F:lipid binding"/>
    <property type="evidence" value="ECO:0007669"/>
    <property type="project" value="UniProtKB-KW"/>
</dbReference>
<evidence type="ECO:0000313" key="11">
    <source>
        <dbReference type="EnsemblMetazoa" id="AMIN003983-PA"/>
    </source>
</evidence>
<feature type="domain" description="Lipocalin/cytosolic fatty-acid binding" evidence="10">
    <location>
        <begin position="235"/>
        <end position="374"/>
    </location>
</feature>
<keyword evidence="8" id="KW-0325">Glycoprotein</keyword>
<dbReference type="InterPro" id="IPR022272">
    <property type="entry name" value="Lipocalin_CS"/>
</dbReference>
<dbReference type="FunFam" id="2.40.128.20:FF:000003">
    <property type="entry name" value="Apolipoprotein D"/>
    <property type="match status" value="3"/>
</dbReference>
<evidence type="ECO:0000256" key="6">
    <source>
        <dbReference type="ARBA" id="ARBA00023121"/>
    </source>
</evidence>
<dbReference type="Pfam" id="PF00061">
    <property type="entry name" value="Lipocalin"/>
    <property type="match status" value="1"/>
</dbReference>
<evidence type="ECO:0000256" key="3">
    <source>
        <dbReference type="ARBA" id="ARBA00022448"/>
    </source>
</evidence>
<name>A0A182W0X4_9DIPT</name>
<keyword evidence="3" id="KW-0813">Transport</keyword>
<dbReference type="CDD" id="cd00301">
    <property type="entry name" value="lipocalin_FABP"/>
    <property type="match status" value="1"/>
</dbReference>
<protein>
    <recommendedName>
        <fullName evidence="2">Apolipoprotein D</fullName>
    </recommendedName>
</protein>
<dbReference type="CDD" id="cd19437">
    <property type="entry name" value="lipocalin_apoD-like"/>
    <property type="match status" value="2"/>
</dbReference>
<sequence>MGTNIVRVVSFRCLQVKMFKQLVCCALLATLVQGTIFERPCRTDVSVVQDFQVDQYLGLWYDLEHYEASFEQNTDCVTAEYSRYEDGSIRVFNSAVRLTDGLLYAVDGLALVSYPEAELLEAKLNVSFYGAPNDESNYWVLDTDYENYSIVWSCEPLGEDRSLEYYWLLSRTPSLPEDEELREKIEMLKVQNGIVDDELIVTEHFAEGLHVEGFLVKDGNCTLATVNLPYMKDFEVEKYLGQWYELERYEQDYERNMECVSIVYRRGQPTDKSMEVNYRGFLPYNETTNTFSGTGVFIEELAQDNSNVTATAPTTTVGKMIASFGKAYNATDYWVVDTDYVNYAIVYSCAMFLEMNQAVEGYWLLSRTPNLPNKPQVLERVKYLRSTYFELSHIRVTNHTEELDKVHYLLLVFGFSMWFTRDLFVVIVTFGTIALGQRIVNQSCPDPASRPIVQYFDLQRYVAGRWYEISRYDQHFEKDCDCGYATYTPQTDGSVRVQNCCERLPNTTVKCSIGKAVVSFPDEFPLEGKLNVTFGGPPKNSNYWILDTDYDNYALIYYCKNLSASKSAEAAWVLSKQRTINPSVQDVVDKLVDKYFVRQDMRVTEQSQTRKSLLYDCVKMKMISFWIFTMAAYLWCAIGMSHGKLLTTACLQFEEDYNFKEDKFTGTWYEVRRLNEPSVTQHEDCVVINYRLGEKGSFDLRESYQIGDESEPIYRGGKAEPKVFQDARIPKFLQRFNTTDSADPDTSIDIVATDYSSYAVVYSCTSINSTHHVESGWVLSRQPALAKNVVELVNLFLETRFTREDHKWRATVQTADFCKPTAVEDLANHSAAGRVLLSIPLAALLGAMLAKLFY</sequence>
<dbReference type="PANTHER" id="PTHR10612:SF62">
    <property type="entry name" value="LIPOCALIN_CYTOSOLIC FATTY-ACID BINDING DOMAIN-CONTAINING PROTEIN"/>
    <property type="match status" value="1"/>
</dbReference>
<dbReference type="Proteomes" id="UP000075920">
    <property type="component" value="Unassembled WGS sequence"/>
</dbReference>
<evidence type="ECO:0000256" key="5">
    <source>
        <dbReference type="ARBA" id="ARBA00022729"/>
    </source>
</evidence>
<keyword evidence="12" id="KW-1185">Reference proteome</keyword>
<accession>A0A182W0X4</accession>
<dbReference type="PROSITE" id="PS00213">
    <property type="entry name" value="LIPOCALIN"/>
    <property type="match status" value="1"/>
</dbReference>
<feature type="domain" description="Lipocalin/cytosolic fatty-acid binding" evidence="9">
    <location>
        <begin position="665"/>
        <end position="800"/>
    </location>
</feature>
<dbReference type="VEuPathDB" id="VectorBase:AMIN003983"/>
<proteinExistence type="predicted"/>
<dbReference type="AlphaFoldDB" id="A0A182W0X4"/>
<keyword evidence="7" id="KW-1015">Disulfide bond</keyword>
<evidence type="ECO:0000313" key="12">
    <source>
        <dbReference type="Proteomes" id="UP000075920"/>
    </source>
</evidence>
<evidence type="ECO:0000256" key="1">
    <source>
        <dbReference type="ARBA" id="ARBA00004613"/>
    </source>
</evidence>
<feature type="domain" description="Lipocalin/cytosolic fatty-acid binding" evidence="10">
    <location>
        <begin position="456"/>
        <end position="594"/>
    </location>
</feature>
<dbReference type="InterPro" id="IPR012674">
    <property type="entry name" value="Calycin"/>
</dbReference>
<dbReference type="Pfam" id="PF08212">
    <property type="entry name" value="Lipocalin_2"/>
    <property type="match status" value="3"/>
</dbReference>
<keyword evidence="4" id="KW-0964">Secreted</keyword>